<dbReference type="UniPathway" id="UPA00148">
    <property type="reaction ID" value="UER00238"/>
</dbReference>
<dbReference type="GO" id="GO:0009236">
    <property type="term" value="P:cobalamin biosynthetic process"/>
    <property type="evidence" value="ECO:0007669"/>
    <property type="project" value="UniProtKB-UniRule"/>
</dbReference>
<comment type="catalytic activity">
    <reaction evidence="17 19">
        <text>alpha-ribazole + adenosylcob(III)inamide-GDP = adenosylcob(III)alamin + GMP + H(+)</text>
        <dbReference type="Rhea" id="RHEA:16049"/>
        <dbReference type="ChEBI" id="CHEBI:10329"/>
        <dbReference type="ChEBI" id="CHEBI:15378"/>
        <dbReference type="ChEBI" id="CHEBI:18408"/>
        <dbReference type="ChEBI" id="CHEBI:58115"/>
        <dbReference type="ChEBI" id="CHEBI:60487"/>
        <dbReference type="EC" id="2.7.8.26"/>
    </reaction>
</comment>
<evidence type="ECO:0000256" key="9">
    <source>
        <dbReference type="ARBA" id="ARBA00022679"/>
    </source>
</evidence>
<dbReference type="GO" id="GO:0005886">
    <property type="term" value="C:plasma membrane"/>
    <property type="evidence" value="ECO:0007669"/>
    <property type="project" value="UniProtKB-SubCell"/>
</dbReference>
<evidence type="ECO:0000256" key="5">
    <source>
        <dbReference type="ARBA" id="ARBA00013200"/>
    </source>
</evidence>
<comment type="subcellular location">
    <subcellularLocation>
        <location evidence="2 19">Cell membrane</location>
        <topology evidence="2 19">Multi-pass membrane protein</topology>
    </subcellularLocation>
</comment>
<evidence type="ECO:0000256" key="13">
    <source>
        <dbReference type="ARBA" id="ARBA00023136"/>
    </source>
</evidence>
<dbReference type="PANTHER" id="PTHR34148">
    <property type="entry name" value="ADENOSYLCOBINAMIDE-GDP RIBAZOLETRANSFERASE"/>
    <property type="match status" value="1"/>
</dbReference>
<dbReference type="Pfam" id="PF02654">
    <property type="entry name" value="CobS"/>
    <property type="match status" value="1"/>
</dbReference>
<keyword evidence="13 19" id="KW-0472">Membrane</keyword>
<gene>
    <name evidence="20" type="primary">cobS_1</name>
    <name evidence="19" type="synonym">cobS</name>
    <name evidence="20" type="ORF">C1752_05102</name>
</gene>
<feature type="transmembrane region" description="Helical" evidence="19">
    <location>
        <begin position="141"/>
        <end position="163"/>
    </location>
</feature>
<dbReference type="EC" id="2.7.8.26" evidence="5 19"/>
<dbReference type="AlphaFoldDB" id="A0A2W1JCI2"/>
<feature type="transmembrane region" description="Helical" evidence="19">
    <location>
        <begin position="206"/>
        <end position="224"/>
    </location>
</feature>
<evidence type="ECO:0000313" key="21">
    <source>
        <dbReference type="Proteomes" id="UP000248857"/>
    </source>
</evidence>
<keyword evidence="11 19" id="KW-0460">Magnesium</keyword>
<dbReference type="RefSeq" id="WP_110987904.1">
    <property type="nucleotide sequence ID" value="NZ_CAWNWM010000015.1"/>
</dbReference>
<accession>A0A2W1JCI2</accession>
<feature type="transmembrane region" description="Helical" evidence="19">
    <location>
        <begin position="183"/>
        <end position="200"/>
    </location>
</feature>
<evidence type="ECO:0000256" key="15">
    <source>
        <dbReference type="ARBA" id="ARBA00032605"/>
    </source>
</evidence>
<evidence type="ECO:0000256" key="12">
    <source>
        <dbReference type="ARBA" id="ARBA00022989"/>
    </source>
</evidence>
<comment type="function">
    <text evidence="14 19">Joins adenosylcobinamide-GDP and alpha-ribazole to generate adenosylcobalamin (Ado-cobalamin). Also synthesizes adenosylcobalamin 5'-phosphate from adenosylcobinamide-GDP and alpha-ribazole 5'-phosphate.</text>
</comment>
<keyword evidence="12 19" id="KW-1133">Transmembrane helix</keyword>
<name>A0A2W1JCI2_9CYAN</name>
<comment type="caution">
    <text evidence="20">The sequence shown here is derived from an EMBL/GenBank/DDBJ whole genome shotgun (WGS) entry which is preliminary data.</text>
</comment>
<dbReference type="EMBL" id="PQWO01000015">
    <property type="protein sequence ID" value="PZD71653.1"/>
    <property type="molecule type" value="Genomic_DNA"/>
</dbReference>
<dbReference type="NCBIfam" id="TIGR00317">
    <property type="entry name" value="cobS"/>
    <property type="match status" value="1"/>
</dbReference>
<proteinExistence type="inferred from homology"/>
<feature type="transmembrane region" description="Helical" evidence="19">
    <location>
        <begin position="40"/>
        <end position="62"/>
    </location>
</feature>
<evidence type="ECO:0000256" key="1">
    <source>
        <dbReference type="ARBA" id="ARBA00001946"/>
    </source>
</evidence>
<sequence length="262" mass="28035">MELRASLTAAFQQVGGAWVFYTCLPLPAKLPLQFTRIARWATGIGLVLGALLGLADFGLGLLQMPLLPRSALIVALWVGLTGGLHLDGAMDTADGLAVMQPDRRLEVMADSRSGAFGVMVAVIILSLKVCALSAVPVYRPLVLMLAAAWGRWGQMVAIATYPYLKPEGKGAFHRQHLQLPWDFIPGLMILTGLASFHALIDTPLEAGLTLIAAALISAGTGLWFNQQLSGMTGDVYGAIVEWTEALLLCVFTLPILHSTNFI</sequence>
<dbReference type="PANTHER" id="PTHR34148:SF1">
    <property type="entry name" value="ADENOSYLCOBINAMIDE-GDP RIBAZOLETRANSFERASE"/>
    <property type="match status" value="1"/>
</dbReference>
<keyword evidence="7 19" id="KW-1003">Cell membrane</keyword>
<feature type="transmembrane region" description="Helical" evidence="19">
    <location>
        <begin position="236"/>
        <end position="256"/>
    </location>
</feature>
<evidence type="ECO:0000256" key="7">
    <source>
        <dbReference type="ARBA" id="ARBA00022475"/>
    </source>
</evidence>
<evidence type="ECO:0000256" key="4">
    <source>
        <dbReference type="ARBA" id="ARBA00010561"/>
    </source>
</evidence>
<evidence type="ECO:0000256" key="14">
    <source>
        <dbReference type="ARBA" id="ARBA00025228"/>
    </source>
</evidence>
<feature type="transmembrane region" description="Helical" evidence="19">
    <location>
        <begin position="113"/>
        <end position="135"/>
    </location>
</feature>
<dbReference type="OrthoDB" id="9794626at2"/>
<dbReference type="HAMAP" id="MF_00719">
    <property type="entry name" value="CobS"/>
    <property type="match status" value="1"/>
</dbReference>
<evidence type="ECO:0000256" key="18">
    <source>
        <dbReference type="ARBA" id="ARBA00049504"/>
    </source>
</evidence>
<keyword evidence="21" id="KW-1185">Reference proteome</keyword>
<comment type="similarity">
    <text evidence="4 19">Belongs to the CobS family.</text>
</comment>
<evidence type="ECO:0000256" key="6">
    <source>
        <dbReference type="ARBA" id="ARBA00015850"/>
    </source>
</evidence>
<protein>
    <recommendedName>
        <fullName evidence="6 19">Adenosylcobinamide-GDP ribazoletransferase</fullName>
        <ecNumber evidence="5 19">2.7.8.26</ecNumber>
    </recommendedName>
    <alternativeName>
        <fullName evidence="16 19">Cobalamin synthase</fullName>
    </alternativeName>
    <alternativeName>
        <fullName evidence="15 19">Cobalamin-5'-phosphate synthase</fullName>
    </alternativeName>
</protein>
<keyword evidence="9 19" id="KW-0808">Transferase</keyword>
<evidence type="ECO:0000256" key="17">
    <source>
        <dbReference type="ARBA" id="ARBA00048623"/>
    </source>
</evidence>
<dbReference type="Proteomes" id="UP000248857">
    <property type="component" value="Unassembled WGS sequence"/>
</dbReference>
<comment type="pathway">
    <text evidence="3 19">Cofactor biosynthesis; adenosylcobalamin biosynthesis; adenosylcobalamin from cob(II)yrinate a,c-diamide: step 7/7.</text>
</comment>
<dbReference type="GO" id="GO:0051073">
    <property type="term" value="F:adenosylcobinamide-GDP ribazoletransferase activity"/>
    <property type="evidence" value="ECO:0007669"/>
    <property type="project" value="UniProtKB-UniRule"/>
</dbReference>
<evidence type="ECO:0000313" key="20">
    <source>
        <dbReference type="EMBL" id="PZD71653.1"/>
    </source>
</evidence>
<comment type="catalytic activity">
    <reaction evidence="18 19">
        <text>alpha-ribazole 5'-phosphate + adenosylcob(III)inamide-GDP = adenosylcob(III)alamin 5'-phosphate + GMP + H(+)</text>
        <dbReference type="Rhea" id="RHEA:23560"/>
        <dbReference type="ChEBI" id="CHEBI:15378"/>
        <dbReference type="ChEBI" id="CHEBI:57918"/>
        <dbReference type="ChEBI" id="CHEBI:58115"/>
        <dbReference type="ChEBI" id="CHEBI:60487"/>
        <dbReference type="ChEBI" id="CHEBI:60493"/>
        <dbReference type="EC" id="2.7.8.26"/>
    </reaction>
</comment>
<evidence type="ECO:0000256" key="3">
    <source>
        <dbReference type="ARBA" id="ARBA00004663"/>
    </source>
</evidence>
<keyword evidence="10 19" id="KW-0812">Transmembrane</keyword>
<dbReference type="GO" id="GO:0008818">
    <property type="term" value="F:cobalamin 5'-phosphate synthase activity"/>
    <property type="evidence" value="ECO:0007669"/>
    <property type="project" value="UniProtKB-UniRule"/>
</dbReference>
<keyword evidence="8 19" id="KW-0169">Cobalamin biosynthesis</keyword>
<organism evidence="20 21">
    <name type="scientific">Acaryochloris thomasi RCC1774</name>
    <dbReference type="NCBI Taxonomy" id="1764569"/>
    <lineage>
        <taxon>Bacteria</taxon>
        <taxon>Bacillati</taxon>
        <taxon>Cyanobacteriota</taxon>
        <taxon>Cyanophyceae</taxon>
        <taxon>Acaryochloridales</taxon>
        <taxon>Acaryochloridaceae</taxon>
        <taxon>Acaryochloris</taxon>
        <taxon>Acaryochloris thomasi</taxon>
    </lineage>
</organism>
<evidence type="ECO:0000256" key="8">
    <source>
        <dbReference type="ARBA" id="ARBA00022573"/>
    </source>
</evidence>
<evidence type="ECO:0000256" key="10">
    <source>
        <dbReference type="ARBA" id="ARBA00022692"/>
    </source>
</evidence>
<dbReference type="InterPro" id="IPR003805">
    <property type="entry name" value="CobS"/>
</dbReference>
<evidence type="ECO:0000256" key="11">
    <source>
        <dbReference type="ARBA" id="ARBA00022842"/>
    </source>
</evidence>
<evidence type="ECO:0000256" key="19">
    <source>
        <dbReference type="HAMAP-Rule" id="MF_00719"/>
    </source>
</evidence>
<evidence type="ECO:0000256" key="2">
    <source>
        <dbReference type="ARBA" id="ARBA00004651"/>
    </source>
</evidence>
<comment type="cofactor">
    <cofactor evidence="1 19">
        <name>Mg(2+)</name>
        <dbReference type="ChEBI" id="CHEBI:18420"/>
    </cofactor>
</comment>
<reference evidence="20 21" key="1">
    <citation type="journal article" date="2018" name="Sci. Rep.">
        <title>A novel species of the marine cyanobacterium Acaryochloris with a unique pigment content and lifestyle.</title>
        <authorList>
            <person name="Partensky F."/>
            <person name="Six C."/>
            <person name="Ratin M."/>
            <person name="Garczarek L."/>
            <person name="Vaulot D."/>
            <person name="Probert I."/>
            <person name="Calteau A."/>
            <person name="Gourvil P."/>
            <person name="Marie D."/>
            <person name="Grebert T."/>
            <person name="Bouchier C."/>
            <person name="Le Panse S."/>
            <person name="Gachenot M."/>
            <person name="Rodriguez F."/>
            <person name="Garrido J.L."/>
        </authorList>
    </citation>
    <scope>NUCLEOTIDE SEQUENCE [LARGE SCALE GENOMIC DNA]</scope>
    <source>
        <strain evidence="20 21">RCC1774</strain>
    </source>
</reference>
<evidence type="ECO:0000256" key="16">
    <source>
        <dbReference type="ARBA" id="ARBA00032853"/>
    </source>
</evidence>